<dbReference type="Pfam" id="PF00018">
    <property type="entry name" value="SH3_1"/>
    <property type="match status" value="1"/>
</dbReference>
<dbReference type="PANTHER" id="PTHR46037">
    <property type="entry name" value="PROTEIN ENHANCER OF SEVENLESS 2B"/>
    <property type="match status" value="1"/>
</dbReference>
<dbReference type="InParanoid" id="A0A1S3ITQ2"/>
<dbReference type="AlphaFoldDB" id="A0A1S3ITQ2"/>
<evidence type="ECO:0000259" key="5">
    <source>
        <dbReference type="PROSITE" id="PS50001"/>
    </source>
</evidence>
<dbReference type="InterPro" id="IPR000980">
    <property type="entry name" value="SH2"/>
</dbReference>
<dbReference type="SMART" id="SM00252">
    <property type="entry name" value="SH2"/>
    <property type="match status" value="1"/>
</dbReference>
<dbReference type="InterPro" id="IPR036860">
    <property type="entry name" value="SH2_dom_sf"/>
</dbReference>
<evidence type="ECO:0000256" key="2">
    <source>
        <dbReference type="ARBA" id="ARBA00022999"/>
    </source>
</evidence>
<dbReference type="RefSeq" id="XP_013401463.1">
    <property type="nucleotide sequence ID" value="XM_013546009.2"/>
</dbReference>
<name>A0A1S3ITQ2_LINAN</name>
<evidence type="ECO:0000256" key="1">
    <source>
        <dbReference type="ARBA" id="ARBA00022443"/>
    </source>
</evidence>
<keyword evidence="7" id="KW-1185">Reference proteome</keyword>
<evidence type="ECO:0000256" key="4">
    <source>
        <dbReference type="PROSITE-ProRule" id="PRU00192"/>
    </source>
</evidence>
<dbReference type="OrthoDB" id="10255964at2759"/>
<feature type="domain" description="SH2" evidence="5">
    <location>
        <begin position="59"/>
        <end position="157"/>
    </location>
</feature>
<feature type="domain" description="SH3" evidence="6">
    <location>
        <begin position="1"/>
        <end position="57"/>
    </location>
</feature>
<dbReference type="Gene3D" id="3.30.505.10">
    <property type="entry name" value="SH2 domain"/>
    <property type="match status" value="1"/>
</dbReference>
<protein>
    <submittedName>
        <fullName evidence="8">Growth factor receptor-bound protein 2-like</fullName>
    </submittedName>
</protein>
<dbReference type="PRINTS" id="PR00401">
    <property type="entry name" value="SH2DOMAIN"/>
</dbReference>
<evidence type="ECO:0000313" key="8">
    <source>
        <dbReference type="RefSeq" id="XP_013401463.1"/>
    </source>
</evidence>
<dbReference type="Gene3D" id="2.30.30.40">
    <property type="entry name" value="SH3 Domains"/>
    <property type="match status" value="1"/>
</dbReference>
<dbReference type="GeneID" id="106167277"/>
<dbReference type="Proteomes" id="UP000085678">
    <property type="component" value="Unplaced"/>
</dbReference>
<sequence>MEAVAIHDVDATAEDELAFKKNDVLKILCMNEQYWYKAELNGKVGIVPSTSVEMRDYDWFFGPINREKAEEILLERKADGTYSQPDGAFLVRHDESSEGKFSVLVKLGESVQQFKVLSDNTGRYSIWGKKFNSLNQVLEHHRTTSASTTRTVLLKDMF</sequence>
<proteinExistence type="predicted"/>
<organism evidence="7 8">
    <name type="scientific">Lingula anatina</name>
    <name type="common">Brachiopod</name>
    <name type="synonym">Lingula unguis</name>
    <dbReference type="NCBI Taxonomy" id="7574"/>
    <lineage>
        <taxon>Eukaryota</taxon>
        <taxon>Metazoa</taxon>
        <taxon>Spiralia</taxon>
        <taxon>Lophotrochozoa</taxon>
        <taxon>Brachiopoda</taxon>
        <taxon>Linguliformea</taxon>
        <taxon>Lingulata</taxon>
        <taxon>Lingulida</taxon>
        <taxon>Linguloidea</taxon>
        <taxon>Lingulidae</taxon>
        <taxon>Lingula</taxon>
    </lineage>
</organism>
<dbReference type="InterPro" id="IPR001452">
    <property type="entry name" value="SH3_domain"/>
</dbReference>
<dbReference type="Pfam" id="PF00017">
    <property type="entry name" value="SH2"/>
    <property type="match status" value="1"/>
</dbReference>
<accession>A0A1S3ITQ2</accession>
<evidence type="ECO:0000256" key="3">
    <source>
        <dbReference type="PROSITE-ProRule" id="PRU00191"/>
    </source>
</evidence>
<evidence type="ECO:0000313" key="7">
    <source>
        <dbReference type="Proteomes" id="UP000085678"/>
    </source>
</evidence>
<dbReference type="SUPFAM" id="SSF50044">
    <property type="entry name" value="SH3-domain"/>
    <property type="match status" value="1"/>
</dbReference>
<dbReference type="PROSITE" id="PS50001">
    <property type="entry name" value="SH2"/>
    <property type="match status" value="1"/>
</dbReference>
<keyword evidence="1 4" id="KW-0728">SH3 domain</keyword>
<gene>
    <name evidence="8" type="primary">LOC106167277</name>
</gene>
<reference evidence="8" key="1">
    <citation type="submission" date="2025-08" db="UniProtKB">
        <authorList>
            <consortium name="RefSeq"/>
        </authorList>
    </citation>
    <scope>IDENTIFICATION</scope>
    <source>
        <tissue evidence="8">Gonads</tissue>
    </source>
</reference>
<keyword evidence="2 3" id="KW-0727">SH2 domain</keyword>
<dbReference type="InterPro" id="IPR043539">
    <property type="entry name" value="Grb2-like"/>
</dbReference>
<evidence type="ECO:0000259" key="6">
    <source>
        <dbReference type="PROSITE" id="PS50002"/>
    </source>
</evidence>
<dbReference type="PRINTS" id="PR00499">
    <property type="entry name" value="P67PHOX"/>
</dbReference>
<dbReference type="PROSITE" id="PS50002">
    <property type="entry name" value="SH3"/>
    <property type="match status" value="1"/>
</dbReference>
<dbReference type="SUPFAM" id="SSF55550">
    <property type="entry name" value="SH2 domain"/>
    <property type="match status" value="1"/>
</dbReference>
<dbReference type="InterPro" id="IPR036028">
    <property type="entry name" value="SH3-like_dom_sf"/>
</dbReference>
<dbReference type="SMART" id="SM00326">
    <property type="entry name" value="SH3"/>
    <property type="match status" value="1"/>
</dbReference>
<dbReference type="KEGG" id="lak:106167277"/>
<dbReference type="STRING" id="7574.A0A1S3ITQ2"/>